<sequence>MMSLTPFQERYDRVLEQLVASPLVSVEHQESREDVHGGAGADVVFAKLADNHGLHLDDAFRGLYFTSGQLHVVWRLTADSTRGGELCLQNLTEWAVKGWFPDDWTLPPEEYAALADLYTIDYEPHAGSGSVAAISVPEARPLSVGMDSAIWYYDAGDHWLGQMDVDYAGYLEAALLTVGAHGWQYLFTDVNLRGEVPYSGVAGLEHCLTVLPEIFPGHDYEPLRRRFDARL</sequence>
<accession>A0A4R5FKM7</accession>
<comment type="caution">
    <text evidence="1">The sequence shown here is derived from an EMBL/GenBank/DDBJ whole genome shotgun (WGS) entry which is preliminary data.</text>
</comment>
<reference evidence="1 2" key="1">
    <citation type="submission" date="2019-03" db="EMBL/GenBank/DDBJ databases">
        <title>Draft genome sequences of novel Actinobacteria.</title>
        <authorList>
            <person name="Sahin N."/>
            <person name="Ay H."/>
            <person name="Saygin H."/>
        </authorList>
    </citation>
    <scope>NUCLEOTIDE SEQUENCE [LARGE SCALE GENOMIC DNA]</scope>
    <source>
        <strain evidence="1 2">6K102</strain>
    </source>
</reference>
<dbReference type="AlphaFoldDB" id="A0A4R5FKM7"/>
<evidence type="ECO:0000313" key="1">
    <source>
        <dbReference type="EMBL" id="TDE53182.1"/>
    </source>
</evidence>
<dbReference type="EMBL" id="SMLD01000038">
    <property type="protein sequence ID" value="TDE53182.1"/>
    <property type="molecule type" value="Genomic_DNA"/>
</dbReference>
<protein>
    <submittedName>
        <fullName evidence="1">Uncharacterized protein</fullName>
    </submittedName>
</protein>
<dbReference type="Proteomes" id="UP000295136">
    <property type="component" value="Unassembled WGS sequence"/>
</dbReference>
<organism evidence="1 2">
    <name type="scientific">Nonomuraea mesophila</name>
    <dbReference type="NCBI Taxonomy" id="2530382"/>
    <lineage>
        <taxon>Bacteria</taxon>
        <taxon>Bacillati</taxon>
        <taxon>Actinomycetota</taxon>
        <taxon>Actinomycetes</taxon>
        <taxon>Streptosporangiales</taxon>
        <taxon>Streptosporangiaceae</taxon>
        <taxon>Nonomuraea</taxon>
    </lineage>
</organism>
<proteinExistence type="predicted"/>
<keyword evidence="2" id="KW-1185">Reference proteome</keyword>
<evidence type="ECO:0000313" key="2">
    <source>
        <dbReference type="Proteomes" id="UP000295136"/>
    </source>
</evidence>
<dbReference type="RefSeq" id="WP_132631237.1">
    <property type="nucleotide sequence ID" value="NZ_SMLD01000038.1"/>
</dbReference>
<gene>
    <name evidence="1" type="ORF">E1295_16890</name>
</gene>
<name>A0A4R5FKM7_9ACTN</name>